<comment type="caution">
    <text evidence="1">The sequence shown here is derived from an EMBL/GenBank/DDBJ whole genome shotgun (WGS) entry which is preliminary data.</text>
</comment>
<dbReference type="EMBL" id="DXCX01000029">
    <property type="protein sequence ID" value="HIY72874.1"/>
    <property type="molecule type" value="Genomic_DNA"/>
</dbReference>
<accession>A0A9D1Z2H2</accession>
<evidence type="ECO:0000313" key="1">
    <source>
        <dbReference type="EMBL" id="HIY72874.1"/>
    </source>
</evidence>
<dbReference type="AlphaFoldDB" id="A0A9D1Z2H2"/>
<gene>
    <name evidence="1" type="ORF">H9826_02700</name>
</gene>
<dbReference type="Proteomes" id="UP000886824">
    <property type="component" value="Unassembled WGS sequence"/>
</dbReference>
<name>A0A9D1Z2H2_9FIRM</name>
<protein>
    <submittedName>
        <fullName evidence="1">Uncharacterized protein</fullName>
    </submittedName>
</protein>
<evidence type="ECO:0000313" key="2">
    <source>
        <dbReference type="Proteomes" id="UP000886824"/>
    </source>
</evidence>
<organism evidence="1 2">
    <name type="scientific">Candidatus Intestinimonas merdavium</name>
    <dbReference type="NCBI Taxonomy" id="2838622"/>
    <lineage>
        <taxon>Bacteria</taxon>
        <taxon>Bacillati</taxon>
        <taxon>Bacillota</taxon>
        <taxon>Clostridia</taxon>
        <taxon>Eubacteriales</taxon>
        <taxon>Intestinimonas</taxon>
    </lineage>
</organism>
<proteinExistence type="predicted"/>
<reference evidence="1" key="2">
    <citation type="submission" date="2021-04" db="EMBL/GenBank/DDBJ databases">
        <authorList>
            <person name="Gilroy R."/>
        </authorList>
    </citation>
    <scope>NUCLEOTIDE SEQUENCE</scope>
    <source>
        <strain evidence="1">CHK33-7979</strain>
    </source>
</reference>
<reference evidence="1" key="1">
    <citation type="journal article" date="2021" name="PeerJ">
        <title>Extensive microbial diversity within the chicken gut microbiome revealed by metagenomics and culture.</title>
        <authorList>
            <person name="Gilroy R."/>
            <person name="Ravi A."/>
            <person name="Getino M."/>
            <person name="Pursley I."/>
            <person name="Horton D.L."/>
            <person name="Alikhan N.F."/>
            <person name="Baker D."/>
            <person name="Gharbi K."/>
            <person name="Hall N."/>
            <person name="Watson M."/>
            <person name="Adriaenssens E.M."/>
            <person name="Foster-Nyarko E."/>
            <person name="Jarju S."/>
            <person name="Secka A."/>
            <person name="Antonio M."/>
            <person name="Oren A."/>
            <person name="Chaudhuri R.R."/>
            <person name="La Ragione R."/>
            <person name="Hildebrand F."/>
            <person name="Pallen M.J."/>
        </authorList>
    </citation>
    <scope>NUCLEOTIDE SEQUENCE</scope>
    <source>
        <strain evidence="1">CHK33-7979</strain>
    </source>
</reference>
<sequence>MVDTVLTPQEALKALEDCYDALLNALPDARRAEDPRGVLSSFFSGHSYHPGLDALLRDYTPLLSSHVEALALAVRTCPSDEAKEAARCGLERLLFYPKPASLPEEFTLVALEGHGLPLAGLLSPGDRQKLALRYAKKTPLRRMMPNQKKLWKALSGK</sequence>